<name>A0A0S4QNB9_9ACTN</name>
<evidence type="ECO:0000256" key="7">
    <source>
        <dbReference type="RuleBase" id="RU000461"/>
    </source>
</evidence>
<dbReference type="GO" id="GO:0020037">
    <property type="term" value="F:heme binding"/>
    <property type="evidence" value="ECO:0007669"/>
    <property type="project" value="InterPro"/>
</dbReference>
<proteinExistence type="inferred from homology"/>
<dbReference type="InterPro" id="IPR001128">
    <property type="entry name" value="Cyt_P450"/>
</dbReference>
<dbReference type="Pfam" id="PF00067">
    <property type="entry name" value="p450"/>
    <property type="match status" value="1"/>
</dbReference>
<dbReference type="FunFam" id="1.10.630.10:FF:000018">
    <property type="entry name" value="Cytochrome P450 monooxygenase"/>
    <property type="match status" value="1"/>
</dbReference>
<evidence type="ECO:0000256" key="5">
    <source>
        <dbReference type="ARBA" id="ARBA00023004"/>
    </source>
</evidence>
<dbReference type="EMBL" id="FAOZ01000009">
    <property type="protein sequence ID" value="CUU56931.1"/>
    <property type="molecule type" value="Genomic_DNA"/>
</dbReference>
<keyword evidence="5 7" id="KW-0408">Iron</keyword>
<dbReference type="PROSITE" id="PS00086">
    <property type="entry name" value="CYTOCHROME_P450"/>
    <property type="match status" value="1"/>
</dbReference>
<sequence length="408" mass="45431">MDIAAAASVFTDPRAYADDARFHAAAALLRRESPVHLVEHEKFHPFYAITKHEDVMSISRASDIWLNAPRPALGPKSKDADRENIPIRSLVQMDDPDHTVYRHVSADWFKPAGVRRLRDRIAALAKRYVDHMADLGGECDFFVDVTSHYPLYVILSLLGLPEEDFPRMLKLTQELFGADDEELARDGDKHAQMAALIDFFNYFQALIAERRKKPTDDLGSVIANAMIRDVQIGELEAAGYYTLIATAGHDTTSAALAGGLHAMLENPEQWQRLAADPSLVPTAVDEAIRWVSPVKQFMRTTTEDTVVRGVPIAAGESVLLSYPSANRDEDVFDNPNTFDVGRSPNRHVAFGFGAHYCLGTHLARLEGQALYAELRSRVRSIELAGTPEYMEALFVGGPKRVPIRYEMA</sequence>
<dbReference type="PRINTS" id="PR00359">
    <property type="entry name" value="BP450"/>
</dbReference>
<dbReference type="AlphaFoldDB" id="A0A0S4QNB9"/>
<reference evidence="9" key="1">
    <citation type="submission" date="2015-11" db="EMBL/GenBank/DDBJ databases">
        <authorList>
            <person name="Varghese N."/>
        </authorList>
    </citation>
    <scope>NUCLEOTIDE SEQUENCE [LARGE SCALE GENOMIC DNA]</scope>
    <source>
        <strain evidence="9">DSM 45899</strain>
    </source>
</reference>
<evidence type="ECO:0000256" key="4">
    <source>
        <dbReference type="ARBA" id="ARBA00023002"/>
    </source>
</evidence>
<accession>A0A0S4QNB9</accession>
<evidence type="ECO:0000313" key="8">
    <source>
        <dbReference type="EMBL" id="CUU56931.1"/>
    </source>
</evidence>
<dbReference type="Proteomes" id="UP000198802">
    <property type="component" value="Unassembled WGS sequence"/>
</dbReference>
<keyword evidence="3 7" id="KW-0479">Metal-binding</keyword>
<dbReference type="GO" id="GO:0006707">
    <property type="term" value="P:cholesterol catabolic process"/>
    <property type="evidence" value="ECO:0007669"/>
    <property type="project" value="TreeGrafter"/>
</dbReference>
<protein>
    <submittedName>
        <fullName evidence="8">Cytochrome P450</fullName>
    </submittedName>
</protein>
<dbReference type="CDD" id="cd11033">
    <property type="entry name" value="CYP142-like"/>
    <property type="match status" value="1"/>
</dbReference>
<evidence type="ECO:0000256" key="3">
    <source>
        <dbReference type="ARBA" id="ARBA00022723"/>
    </source>
</evidence>
<evidence type="ECO:0000256" key="1">
    <source>
        <dbReference type="ARBA" id="ARBA00010617"/>
    </source>
</evidence>
<dbReference type="InterPro" id="IPR017972">
    <property type="entry name" value="Cyt_P450_CS"/>
</dbReference>
<dbReference type="InterPro" id="IPR002397">
    <property type="entry name" value="Cyt_P450_B"/>
</dbReference>
<comment type="similarity">
    <text evidence="1 7">Belongs to the cytochrome P450 family.</text>
</comment>
<keyword evidence="2 7" id="KW-0349">Heme</keyword>
<dbReference type="InterPro" id="IPR036396">
    <property type="entry name" value="Cyt_P450_sf"/>
</dbReference>
<dbReference type="PANTHER" id="PTHR46696:SF4">
    <property type="entry name" value="BIOTIN BIOSYNTHESIS CYTOCHROME P450"/>
    <property type="match status" value="1"/>
</dbReference>
<dbReference type="SUPFAM" id="SSF48264">
    <property type="entry name" value="Cytochrome P450"/>
    <property type="match status" value="1"/>
</dbReference>
<evidence type="ECO:0000256" key="2">
    <source>
        <dbReference type="ARBA" id="ARBA00022617"/>
    </source>
</evidence>
<dbReference type="PANTHER" id="PTHR46696">
    <property type="entry name" value="P450, PUTATIVE (EUROFUNG)-RELATED"/>
    <property type="match status" value="1"/>
</dbReference>
<dbReference type="Gene3D" id="1.10.630.10">
    <property type="entry name" value="Cytochrome P450"/>
    <property type="match status" value="1"/>
</dbReference>
<dbReference type="GO" id="GO:0036199">
    <property type="term" value="F:cholest-4-en-3-one 26-monooxygenase activity"/>
    <property type="evidence" value="ECO:0007669"/>
    <property type="project" value="TreeGrafter"/>
</dbReference>
<dbReference type="GO" id="GO:0005506">
    <property type="term" value="F:iron ion binding"/>
    <property type="evidence" value="ECO:0007669"/>
    <property type="project" value="InterPro"/>
</dbReference>
<keyword evidence="4 7" id="KW-0560">Oxidoreductase</keyword>
<dbReference type="RefSeq" id="WP_091277810.1">
    <property type="nucleotide sequence ID" value="NZ_FAOZ01000009.1"/>
</dbReference>
<evidence type="ECO:0000313" key="9">
    <source>
        <dbReference type="Proteomes" id="UP000198802"/>
    </source>
</evidence>
<gene>
    <name evidence="8" type="ORF">Ga0074812_109151</name>
</gene>
<keyword evidence="6 7" id="KW-0503">Monooxygenase</keyword>
<organism evidence="8 9">
    <name type="scientific">Parafrankia irregularis</name>
    <dbReference type="NCBI Taxonomy" id="795642"/>
    <lineage>
        <taxon>Bacteria</taxon>
        <taxon>Bacillati</taxon>
        <taxon>Actinomycetota</taxon>
        <taxon>Actinomycetes</taxon>
        <taxon>Frankiales</taxon>
        <taxon>Frankiaceae</taxon>
        <taxon>Parafrankia</taxon>
    </lineage>
</organism>
<evidence type="ECO:0000256" key="6">
    <source>
        <dbReference type="ARBA" id="ARBA00023033"/>
    </source>
</evidence>
<keyword evidence="9" id="KW-1185">Reference proteome</keyword>
<dbReference type="GO" id="GO:0008395">
    <property type="term" value="F:steroid hydroxylase activity"/>
    <property type="evidence" value="ECO:0007669"/>
    <property type="project" value="TreeGrafter"/>
</dbReference>